<dbReference type="AlphaFoldDB" id="T2GEZ9"/>
<dbReference type="InterPro" id="IPR011055">
    <property type="entry name" value="Dup_hybrid_motif"/>
</dbReference>
<feature type="transmembrane region" description="Helical" evidence="1">
    <location>
        <begin position="26"/>
        <end position="47"/>
    </location>
</feature>
<dbReference type="RefSeq" id="WP_021761956.1">
    <property type="nucleotide sequence ID" value="NC_022444.1"/>
</dbReference>
<evidence type="ECO:0000256" key="1">
    <source>
        <dbReference type="SAM" id="Phobius"/>
    </source>
</evidence>
<reference evidence="3 4" key="1">
    <citation type="journal article" date="2013" name="J. Bacteriol.">
        <title>Roles of HynAB and Ech, the only two hydrogenases found in the model sulfate reducer Desulfovibrio gigas.</title>
        <authorList>
            <person name="Morais-Silva F.O."/>
            <person name="Santos C.I."/>
            <person name="Rodrigues R."/>
            <person name="Pereira I.A."/>
            <person name="Rodrigues-Pousada C."/>
        </authorList>
    </citation>
    <scope>NUCLEOTIDE SEQUENCE [LARGE SCALE GENOMIC DNA]</scope>
    <source>
        <strain evidence="4">ATCC 19364 / DSM 1382 / NCIMB 9332 / VKM B-1759</strain>
    </source>
</reference>
<sequence length="302" mass="34187">MLLKKYHLVVFREDHSDCRHLRLRGWLLPAVVLLFAVLTASLVALWYQQRTEETSVIKMVIEQDRDAVLRDALLMQASTVRTLANRADRILLLNTKLALMFGNPTEEDFERATNMGLKYSQDRMENVALYTPRQMGRLLSRLLDEMGDEIFLEETRQQDIFVAVRQQSPAVIQELPSIWPVRGRFTSPFGVRRHPISGRAIMHKGIDISAPQGTPIVAPASGKVVFAKRFSGYGLTIEIEHRPGLRTRYAHCSSILVKVGDQVKRGQIIGKVGATGRTTGSHLHYEVHVRGQVVNPLIYILN</sequence>
<keyword evidence="1" id="KW-0812">Transmembrane</keyword>
<dbReference type="KEGG" id="dgg:DGI_3155"/>
<dbReference type="InterPro" id="IPR016047">
    <property type="entry name" value="M23ase_b-sheet_dom"/>
</dbReference>
<dbReference type="CDD" id="cd12797">
    <property type="entry name" value="M23_peptidase"/>
    <property type="match status" value="1"/>
</dbReference>
<reference evidence="4" key="2">
    <citation type="submission" date="2013-07" db="EMBL/GenBank/DDBJ databases">
        <authorList>
            <person name="Morais-Silva F.O."/>
            <person name="Rezende A.M."/>
            <person name="Pimentel C."/>
            <person name="Resende D.M."/>
            <person name="Santos C.I."/>
            <person name="Clemente C."/>
            <person name="de Oliveira L.M."/>
            <person name="da Silva S.M."/>
            <person name="Costa D.A."/>
            <person name="Varela-Raposo A."/>
            <person name="Horacio E.C.A."/>
            <person name="Matos M."/>
            <person name="Flores O."/>
            <person name="Ruiz J.C."/>
            <person name="Rodrigues-Pousada C."/>
        </authorList>
    </citation>
    <scope>NUCLEOTIDE SEQUENCE [LARGE SCALE GENOMIC DNA]</scope>
    <source>
        <strain evidence="4">ATCC 19364 / DSM 1382 / NCIMB 9332 / VKM B-1759</strain>
    </source>
</reference>
<dbReference type="PANTHER" id="PTHR21666">
    <property type="entry name" value="PEPTIDASE-RELATED"/>
    <property type="match status" value="1"/>
</dbReference>
<dbReference type="STRING" id="1121448.DGI_3155"/>
<protein>
    <submittedName>
        <fullName evidence="3">Putative Peptidase M23</fullName>
    </submittedName>
</protein>
<dbReference type="HOGENOM" id="CLU_029425_2_4_7"/>
<feature type="domain" description="M23ase beta-sheet core" evidence="2">
    <location>
        <begin position="202"/>
        <end position="296"/>
    </location>
</feature>
<proteinExistence type="predicted"/>
<dbReference type="FunFam" id="2.70.70.10:FF:000006">
    <property type="entry name" value="M23 family peptidase"/>
    <property type="match status" value="1"/>
</dbReference>
<dbReference type="PATRIC" id="fig|1121448.10.peg.3115"/>
<dbReference type="Gene3D" id="2.70.70.10">
    <property type="entry name" value="Glucose Permease (Domain IIA)"/>
    <property type="match status" value="1"/>
</dbReference>
<dbReference type="eggNOG" id="COG0739">
    <property type="taxonomic scope" value="Bacteria"/>
</dbReference>
<keyword evidence="4" id="KW-1185">Reference proteome</keyword>
<dbReference type="EMBL" id="CP006585">
    <property type="protein sequence ID" value="AGW14868.1"/>
    <property type="molecule type" value="Genomic_DNA"/>
</dbReference>
<dbReference type="GO" id="GO:0004222">
    <property type="term" value="F:metalloendopeptidase activity"/>
    <property type="evidence" value="ECO:0007669"/>
    <property type="project" value="TreeGrafter"/>
</dbReference>
<dbReference type="PANTHER" id="PTHR21666:SF270">
    <property type="entry name" value="MUREIN HYDROLASE ACTIVATOR ENVC"/>
    <property type="match status" value="1"/>
</dbReference>
<name>T2GEZ9_MEGG1</name>
<gene>
    <name evidence="3" type="ORF">DGI_3155</name>
</gene>
<keyword evidence="1" id="KW-0472">Membrane</keyword>
<dbReference type="SUPFAM" id="SSF51261">
    <property type="entry name" value="Duplicated hybrid motif"/>
    <property type="match status" value="1"/>
</dbReference>
<organism evidence="3 4">
    <name type="scientific">Megalodesulfovibrio gigas (strain ATCC 19364 / DSM 1382 / NCIMB 9332 / VKM B-1759)</name>
    <name type="common">Desulfovibrio gigas</name>
    <dbReference type="NCBI Taxonomy" id="1121448"/>
    <lineage>
        <taxon>Bacteria</taxon>
        <taxon>Pseudomonadati</taxon>
        <taxon>Thermodesulfobacteriota</taxon>
        <taxon>Desulfovibrionia</taxon>
        <taxon>Desulfovibrionales</taxon>
        <taxon>Desulfovibrionaceae</taxon>
        <taxon>Megalodesulfovibrio</taxon>
    </lineage>
</organism>
<evidence type="ECO:0000259" key="2">
    <source>
        <dbReference type="Pfam" id="PF01551"/>
    </source>
</evidence>
<evidence type="ECO:0000313" key="4">
    <source>
        <dbReference type="Proteomes" id="UP000016587"/>
    </source>
</evidence>
<keyword evidence="1" id="KW-1133">Transmembrane helix</keyword>
<accession>T2GEZ9</accession>
<dbReference type="Proteomes" id="UP000016587">
    <property type="component" value="Chromosome"/>
</dbReference>
<dbReference type="OrthoDB" id="9815245at2"/>
<evidence type="ECO:0000313" key="3">
    <source>
        <dbReference type="EMBL" id="AGW14868.1"/>
    </source>
</evidence>
<dbReference type="InterPro" id="IPR050570">
    <property type="entry name" value="Cell_wall_metabolism_enzyme"/>
</dbReference>
<dbReference type="Pfam" id="PF01551">
    <property type="entry name" value="Peptidase_M23"/>
    <property type="match status" value="1"/>
</dbReference>